<keyword evidence="3" id="KW-1185">Reference proteome</keyword>
<evidence type="ECO:0000313" key="2">
    <source>
        <dbReference type="EMBL" id="KAJ7367453.1"/>
    </source>
</evidence>
<organism evidence="2 3">
    <name type="scientific">Mycena albidolilacea</name>
    <dbReference type="NCBI Taxonomy" id="1033008"/>
    <lineage>
        <taxon>Eukaryota</taxon>
        <taxon>Fungi</taxon>
        <taxon>Dikarya</taxon>
        <taxon>Basidiomycota</taxon>
        <taxon>Agaricomycotina</taxon>
        <taxon>Agaricomycetes</taxon>
        <taxon>Agaricomycetidae</taxon>
        <taxon>Agaricales</taxon>
        <taxon>Marasmiineae</taxon>
        <taxon>Mycenaceae</taxon>
        <taxon>Mycena</taxon>
    </lineage>
</organism>
<comment type="caution">
    <text evidence="2">The sequence shown here is derived from an EMBL/GenBank/DDBJ whole genome shotgun (WGS) entry which is preliminary data.</text>
</comment>
<evidence type="ECO:0000256" key="1">
    <source>
        <dbReference type="SAM" id="SignalP"/>
    </source>
</evidence>
<reference evidence="2" key="1">
    <citation type="submission" date="2023-03" db="EMBL/GenBank/DDBJ databases">
        <title>Massive genome expansion in bonnet fungi (Mycena s.s.) driven by repeated elements and novel gene families across ecological guilds.</title>
        <authorList>
            <consortium name="Lawrence Berkeley National Laboratory"/>
            <person name="Harder C.B."/>
            <person name="Miyauchi S."/>
            <person name="Viragh M."/>
            <person name="Kuo A."/>
            <person name="Thoen E."/>
            <person name="Andreopoulos B."/>
            <person name="Lu D."/>
            <person name="Skrede I."/>
            <person name="Drula E."/>
            <person name="Henrissat B."/>
            <person name="Morin E."/>
            <person name="Kohler A."/>
            <person name="Barry K."/>
            <person name="LaButti K."/>
            <person name="Morin E."/>
            <person name="Salamov A."/>
            <person name="Lipzen A."/>
            <person name="Mereny Z."/>
            <person name="Hegedus B."/>
            <person name="Baldrian P."/>
            <person name="Stursova M."/>
            <person name="Weitz H."/>
            <person name="Taylor A."/>
            <person name="Grigoriev I.V."/>
            <person name="Nagy L.G."/>
            <person name="Martin F."/>
            <person name="Kauserud H."/>
        </authorList>
    </citation>
    <scope>NUCLEOTIDE SEQUENCE</scope>
    <source>
        <strain evidence="2">CBHHK002</strain>
    </source>
</reference>
<feature type="chain" id="PRO_5042223370" evidence="1">
    <location>
        <begin position="27"/>
        <end position="183"/>
    </location>
</feature>
<accession>A0AAD7ASX4</accession>
<protein>
    <submittedName>
        <fullName evidence="2">Uncharacterized protein</fullName>
    </submittedName>
</protein>
<dbReference type="Proteomes" id="UP001218218">
    <property type="component" value="Unassembled WGS sequence"/>
</dbReference>
<name>A0AAD7ASX4_9AGAR</name>
<dbReference type="EMBL" id="JARIHO010000001">
    <property type="protein sequence ID" value="KAJ7367453.1"/>
    <property type="molecule type" value="Genomic_DNA"/>
</dbReference>
<evidence type="ECO:0000313" key="3">
    <source>
        <dbReference type="Proteomes" id="UP001218218"/>
    </source>
</evidence>
<proteinExistence type="predicted"/>
<feature type="signal peptide" evidence="1">
    <location>
        <begin position="1"/>
        <end position="26"/>
    </location>
</feature>
<dbReference type="AlphaFoldDB" id="A0AAD7ASX4"/>
<keyword evidence="1" id="KW-0732">Signal</keyword>
<gene>
    <name evidence="2" type="ORF">DFH08DRAFT_828564</name>
</gene>
<sequence length="183" mass="18450">MPSTTFKFQLLSLALAFSSFTRNVAAIPAPVPAVTTLSVPPLFLPLSSALPAVVLGVDSQGRTTYAIEQDLVEGTTKTTPLTGTLVQGADHAGYTFSASADGLQVELDFDCDLKGGNAICSGLDENSKLATATLSSLEPFAIDVVSTAAPSATGKPSSASPRLSASLSGALVGAVVLAAHSLV</sequence>